<reference evidence="1" key="2">
    <citation type="submission" date="2013-05" db="EMBL/GenBank/DDBJ databases">
        <authorList>
            <person name="Carter J.-M."/>
            <person name="Baker S.C."/>
            <person name="Pink R."/>
            <person name="Carter D.R.F."/>
            <person name="Collins A."/>
            <person name="Tomlin J."/>
            <person name="Gibbs M."/>
            <person name="Breuker C.J."/>
        </authorList>
    </citation>
    <scope>NUCLEOTIDE SEQUENCE</scope>
    <source>
        <tissue evidence="1">Ovary</tissue>
    </source>
</reference>
<reference evidence="1" key="1">
    <citation type="journal article" date="2013" name="BMC Genomics">
        <title>Unscrambling butterfly oogenesis.</title>
        <authorList>
            <person name="Carter J.M."/>
            <person name="Baker S.C."/>
            <person name="Pink R."/>
            <person name="Carter D.R."/>
            <person name="Collins A."/>
            <person name="Tomlin J."/>
            <person name="Gibbs M."/>
            <person name="Breuker C.J."/>
        </authorList>
    </citation>
    <scope>NUCLEOTIDE SEQUENCE</scope>
    <source>
        <tissue evidence="1">Ovary</tissue>
    </source>
</reference>
<accession>S4NZR6</accession>
<name>S4NZR6_9NEOP</name>
<dbReference type="AlphaFoldDB" id="S4NZR6"/>
<organism evidence="1">
    <name type="scientific">Pararge aegeria</name>
    <name type="common">speckled wood butterfly</name>
    <dbReference type="NCBI Taxonomy" id="116150"/>
    <lineage>
        <taxon>Eukaryota</taxon>
        <taxon>Metazoa</taxon>
        <taxon>Ecdysozoa</taxon>
        <taxon>Arthropoda</taxon>
        <taxon>Hexapoda</taxon>
        <taxon>Insecta</taxon>
        <taxon>Pterygota</taxon>
        <taxon>Neoptera</taxon>
        <taxon>Endopterygota</taxon>
        <taxon>Lepidoptera</taxon>
        <taxon>Glossata</taxon>
        <taxon>Ditrysia</taxon>
        <taxon>Papilionoidea</taxon>
        <taxon>Nymphalidae</taxon>
        <taxon>Satyrinae</taxon>
        <taxon>Satyrini</taxon>
        <taxon>Parargina</taxon>
        <taxon>Pararge</taxon>
    </lineage>
</organism>
<proteinExistence type="predicted"/>
<dbReference type="EMBL" id="GAIX01007969">
    <property type="protein sequence ID" value="JAA84591.1"/>
    <property type="molecule type" value="Transcribed_RNA"/>
</dbReference>
<evidence type="ECO:0000313" key="1">
    <source>
        <dbReference type="EMBL" id="JAA84591.1"/>
    </source>
</evidence>
<protein>
    <submittedName>
        <fullName evidence="1">Uncharacterized protein</fullName>
    </submittedName>
</protein>
<sequence>MDSDLPSANGTTCVGKHVGLCYVYVYIDTLSDVVSVFFFEWDTVNFPNAHITMVIELIPQRCSSCKCLSES</sequence>